<dbReference type="GO" id="GO:0005789">
    <property type="term" value="C:endoplasmic reticulum membrane"/>
    <property type="evidence" value="ECO:0007669"/>
    <property type="project" value="UniProtKB-SubCell"/>
</dbReference>
<evidence type="ECO:0000256" key="6">
    <source>
        <dbReference type="ARBA" id="ARBA00023136"/>
    </source>
</evidence>
<evidence type="ECO:0000256" key="4">
    <source>
        <dbReference type="ARBA" id="ARBA00022824"/>
    </source>
</evidence>
<dbReference type="OrthoDB" id="2014333at2759"/>
<evidence type="ECO:0000256" key="5">
    <source>
        <dbReference type="ARBA" id="ARBA00022989"/>
    </source>
</evidence>
<keyword evidence="6 7" id="KW-0472">Membrane</keyword>
<accession>A0A8T0GAD6</accession>
<proteinExistence type="inferred from homology"/>
<comment type="subunit">
    <text evidence="7">Component of the dolichol-phosphate mannose (DPM) synthase complex.</text>
</comment>
<protein>
    <recommendedName>
        <fullName evidence="7">Dolichol-phosphate mannosyltransferase subunit 3</fullName>
    </recommendedName>
</protein>
<dbReference type="GO" id="GO:0033185">
    <property type="term" value="C:dolichol-phosphate-mannose synthase complex"/>
    <property type="evidence" value="ECO:0007669"/>
    <property type="project" value="TreeGrafter"/>
</dbReference>
<dbReference type="PANTHER" id="PTHR16433">
    <property type="entry name" value="DOLICHOL-PHOSPHATE MANNOSYLTRANSFERASE SUBUNIT 3"/>
    <property type="match status" value="1"/>
</dbReference>
<comment type="caution">
    <text evidence="8">The sequence shown here is derived from an EMBL/GenBank/DDBJ whole genome shotgun (WGS) entry which is preliminary data.</text>
</comment>
<dbReference type="GO" id="GO:0006506">
    <property type="term" value="P:GPI anchor biosynthetic process"/>
    <property type="evidence" value="ECO:0007669"/>
    <property type="project" value="TreeGrafter"/>
</dbReference>
<evidence type="ECO:0000256" key="7">
    <source>
        <dbReference type="RuleBase" id="RU365085"/>
    </source>
</evidence>
<evidence type="ECO:0000256" key="1">
    <source>
        <dbReference type="ARBA" id="ARBA00004477"/>
    </source>
</evidence>
<dbReference type="AlphaFoldDB" id="A0A8T0GAD6"/>
<dbReference type="Pfam" id="PF08285">
    <property type="entry name" value="DPM3"/>
    <property type="match status" value="1"/>
</dbReference>
<organism evidence="8 9">
    <name type="scientific">Ceratodon purpureus</name>
    <name type="common">Fire moss</name>
    <name type="synonym">Dicranum purpureum</name>
    <dbReference type="NCBI Taxonomy" id="3225"/>
    <lineage>
        <taxon>Eukaryota</taxon>
        <taxon>Viridiplantae</taxon>
        <taxon>Streptophyta</taxon>
        <taxon>Embryophyta</taxon>
        <taxon>Bryophyta</taxon>
        <taxon>Bryophytina</taxon>
        <taxon>Bryopsida</taxon>
        <taxon>Dicranidae</taxon>
        <taxon>Pseudoditrichales</taxon>
        <taxon>Ditrichaceae</taxon>
        <taxon>Ceratodon</taxon>
    </lineage>
</organism>
<dbReference type="PANTHER" id="PTHR16433:SF0">
    <property type="entry name" value="DOLICHOL-PHOSPHATE MANNOSYLTRANSFERASE SUBUNIT 3"/>
    <property type="match status" value="1"/>
</dbReference>
<feature type="transmembrane region" description="Helical" evidence="7">
    <location>
        <begin position="7"/>
        <end position="28"/>
    </location>
</feature>
<comment type="subcellular location">
    <subcellularLocation>
        <location evidence="1 7">Endoplasmic reticulum membrane</location>
        <topology evidence="1 7">Multi-pass membrane protein</topology>
    </subcellularLocation>
</comment>
<evidence type="ECO:0000313" key="9">
    <source>
        <dbReference type="Proteomes" id="UP000822688"/>
    </source>
</evidence>
<feature type="transmembrane region" description="Helical" evidence="7">
    <location>
        <begin position="40"/>
        <end position="61"/>
    </location>
</feature>
<dbReference type="EMBL" id="CM026432">
    <property type="protein sequence ID" value="KAG0556091.1"/>
    <property type="molecule type" value="Genomic_DNA"/>
</dbReference>
<reference evidence="8 9" key="1">
    <citation type="submission" date="2020-06" db="EMBL/GenBank/DDBJ databases">
        <title>WGS assembly of Ceratodon purpureus strain R40.</title>
        <authorList>
            <person name="Carey S.B."/>
            <person name="Jenkins J."/>
            <person name="Shu S."/>
            <person name="Lovell J.T."/>
            <person name="Sreedasyam A."/>
            <person name="Maumus F."/>
            <person name="Tiley G.P."/>
            <person name="Fernandez-Pozo N."/>
            <person name="Barry K."/>
            <person name="Chen C."/>
            <person name="Wang M."/>
            <person name="Lipzen A."/>
            <person name="Daum C."/>
            <person name="Saski C.A."/>
            <person name="Payton A.C."/>
            <person name="Mcbreen J.C."/>
            <person name="Conrad R.E."/>
            <person name="Kollar L.M."/>
            <person name="Olsson S."/>
            <person name="Huttunen S."/>
            <person name="Landis J.B."/>
            <person name="Wickett N.J."/>
            <person name="Johnson M.G."/>
            <person name="Rensing S.A."/>
            <person name="Grimwood J."/>
            <person name="Schmutz J."/>
            <person name="Mcdaniel S.F."/>
        </authorList>
    </citation>
    <scope>NUCLEOTIDE SEQUENCE [LARGE SCALE GENOMIC DNA]</scope>
    <source>
        <strain evidence="8 9">R40</strain>
    </source>
</reference>
<sequence length="92" mass="10113">MKQVWKIGTIFTAVVGIWISLLLTPGLPPSLQLIVPYFPMYALASLGCYGLGALGYGMMVFRVCPEEADLLQKDITEAKTFFKEHGVDLSSD</sequence>
<gene>
    <name evidence="8" type="ORF">KC19_11G025200</name>
</gene>
<comment type="similarity">
    <text evidence="2 7">Belongs to the DPM3 family.</text>
</comment>
<keyword evidence="5 7" id="KW-1133">Transmembrane helix</keyword>
<comment type="function">
    <text evidence="7">Stabilizer subunit of the dolichol-phosphate mannose (DPM) synthase complex; tethers catalytic subunit to the ER.</text>
</comment>
<comment type="pathway">
    <text evidence="7">Protein modification; protein glycosylation.</text>
</comment>
<name>A0A8T0GAD6_CERPU</name>
<dbReference type="Proteomes" id="UP000822688">
    <property type="component" value="Chromosome 11"/>
</dbReference>
<keyword evidence="4 7" id="KW-0256">Endoplasmic reticulum</keyword>
<dbReference type="InterPro" id="IPR013174">
    <property type="entry name" value="DPM3"/>
</dbReference>
<evidence type="ECO:0000313" key="8">
    <source>
        <dbReference type="EMBL" id="KAG0556091.1"/>
    </source>
</evidence>
<evidence type="ECO:0000256" key="2">
    <source>
        <dbReference type="ARBA" id="ARBA00010430"/>
    </source>
</evidence>
<keyword evidence="9" id="KW-1185">Reference proteome</keyword>
<keyword evidence="3 7" id="KW-0812">Transmembrane</keyword>
<evidence type="ECO:0000256" key="3">
    <source>
        <dbReference type="ARBA" id="ARBA00022692"/>
    </source>
</evidence>